<dbReference type="Proteomes" id="UP000001935">
    <property type="component" value="Chromosome"/>
</dbReference>
<keyword evidence="6 16" id="KW-0812">Transmembrane</keyword>
<name>Q2IHE7_ANADE</name>
<dbReference type="RefSeq" id="WP_011423287.1">
    <property type="nucleotide sequence ID" value="NC_007760.1"/>
</dbReference>
<comment type="similarity">
    <text evidence="2 16">In the C-terminal section; belongs to the peptidase M41 family.</text>
</comment>
<dbReference type="SUPFAM" id="SSF52540">
    <property type="entry name" value="P-loop containing nucleoside triphosphate hydrolases"/>
    <property type="match status" value="1"/>
</dbReference>
<dbReference type="AlphaFoldDB" id="Q2IHE7"/>
<evidence type="ECO:0000256" key="11">
    <source>
        <dbReference type="ARBA" id="ARBA00022840"/>
    </source>
</evidence>
<dbReference type="GO" id="GO:0004222">
    <property type="term" value="F:metalloendopeptidase activity"/>
    <property type="evidence" value="ECO:0007669"/>
    <property type="project" value="InterPro"/>
</dbReference>
<keyword evidence="10 16" id="KW-0862">Zinc</keyword>
<dbReference type="GO" id="GO:0005524">
    <property type="term" value="F:ATP binding"/>
    <property type="evidence" value="ECO:0007669"/>
    <property type="project" value="UniProtKB-UniRule"/>
</dbReference>
<evidence type="ECO:0000256" key="12">
    <source>
        <dbReference type="ARBA" id="ARBA00022989"/>
    </source>
</evidence>
<protein>
    <recommendedName>
        <fullName evidence="16">ATP-dependent zinc metalloprotease FtsH</fullName>
        <ecNumber evidence="16">3.4.24.-</ecNumber>
    </recommendedName>
</protein>
<dbReference type="KEGG" id="ade:Adeh_4241"/>
<keyword evidence="11 16" id="KW-0067">ATP-binding</keyword>
<keyword evidence="9 16" id="KW-0378">Hydrolase</keyword>
<evidence type="ECO:0000256" key="14">
    <source>
        <dbReference type="ARBA" id="ARBA00023136"/>
    </source>
</evidence>
<dbReference type="InterPro" id="IPR011546">
    <property type="entry name" value="Pept_M41_FtsH_extracell"/>
</dbReference>
<evidence type="ECO:0000256" key="8">
    <source>
        <dbReference type="ARBA" id="ARBA00022741"/>
    </source>
</evidence>
<dbReference type="EC" id="3.4.24.-" evidence="16"/>
<dbReference type="SUPFAM" id="SSF140990">
    <property type="entry name" value="FtsH protease domain-like"/>
    <property type="match status" value="1"/>
</dbReference>
<dbReference type="FunFam" id="3.40.50.300:FF:000001">
    <property type="entry name" value="ATP-dependent zinc metalloprotease FtsH"/>
    <property type="match status" value="1"/>
</dbReference>
<dbReference type="PANTHER" id="PTHR23076">
    <property type="entry name" value="METALLOPROTEASE M41 FTSH"/>
    <property type="match status" value="1"/>
</dbReference>
<dbReference type="STRING" id="290397.Adeh_4241"/>
<reference evidence="19 20" key="1">
    <citation type="submission" date="2006-01" db="EMBL/GenBank/DDBJ databases">
        <title>Complete sequence of Anaeromyxobacter dehalogenans 2CP-C.</title>
        <authorList>
            <consortium name="US DOE Joint Genome Institute"/>
            <person name="Copeland A."/>
            <person name="Lucas S."/>
            <person name="Lapidus A."/>
            <person name="Barry K."/>
            <person name="Detter J.C."/>
            <person name="Glavina T."/>
            <person name="Hammon N."/>
            <person name="Israni S."/>
            <person name="Pitluck S."/>
            <person name="Brettin T."/>
            <person name="Bruce D."/>
            <person name="Han C."/>
            <person name="Tapia R."/>
            <person name="Gilna P."/>
            <person name="Kiss H."/>
            <person name="Schmutz J."/>
            <person name="Larimer F."/>
            <person name="Land M."/>
            <person name="Kyrpides N."/>
            <person name="Anderson I."/>
            <person name="Sanford R.A."/>
            <person name="Ritalahti K.M."/>
            <person name="Thomas H.S."/>
            <person name="Kirby J.R."/>
            <person name="Zhulin I.B."/>
            <person name="Loeffler F.E."/>
            <person name="Richardson P."/>
        </authorList>
    </citation>
    <scope>NUCLEOTIDE SEQUENCE [LARGE SCALE GENOMIC DNA]</scope>
    <source>
        <strain evidence="19 20">2CP-C</strain>
    </source>
</reference>
<dbReference type="Gene3D" id="3.30.720.210">
    <property type="match status" value="1"/>
</dbReference>
<evidence type="ECO:0000259" key="18">
    <source>
        <dbReference type="SMART" id="SM00382"/>
    </source>
</evidence>
<dbReference type="InterPro" id="IPR027417">
    <property type="entry name" value="P-loop_NTPase"/>
</dbReference>
<accession>Q2IHE7</accession>
<dbReference type="Gene3D" id="1.20.58.760">
    <property type="entry name" value="Peptidase M41"/>
    <property type="match status" value="1"/>
</dbReference>
<comment type="subcellular location">
    <subcellularLocation>
        <location evidence="16">Cell inner membrane</location>
        <topology evidence="16">Multi-pass membrane protein</topology>
        <orientation evidence="16">Cytoplasmic side</orientation>
    </subcellularLocation>
    <subcellularLocation>
        <location evidence="1">Membrane</location>
    </subcellularLocation>
</comment>
<dbReference type="HOGENOM" id="CLU_000688_16_2_7"/>
<gene>
    <name evidence="16" type="primary">ftsH</name>
    <name evidence="19" type="ordered locus">Adeh_4241</name>
</gene>
<keyword evidence="14 16" id="KW-0472">Membrane</keyword>
<feature type="active site" evidence="16">
    <location>
        <position position="426"/>
    </location>
</feature>
<dbReference type="GO" id="GO:0030163">
    <property type="term" value="P:protein catabolic process"/>
    <property type="evidence" value="ECO:0007669"/>
    <property type="project" value="UniProtKB-UniRule"/>
</dbReference>
<evidence type="ECO:0000256" key="15">
    <source>
        <dbReference type="ARBA" id="ARBA00061570"/>
    </source>
</evidence>
<keyword evidence="13 16" id="KW-0482">Metalloprotease</keyword>
<dbReference type="Pfam" id="PF17862">
    <property type="entry name" value="AAA_lid_3"/>
    <property type="match status" value="1"/>
</dbReference>
<feature type="binding site" evidence="16">
    <location>
        <position position="429"/>
    </location>
    <ligand>
        <name>Zn(2+)</name>
        <dbReference type="ChEBI" id="CHEBI:29105"/>
        <note>catalytic</note>
    </ligand>
</feature>
<dbReference type="Pfam" id="PF01434">
    <property type="entry name" value="Peptidase_M41"/>
    <property type="match status" value="1"/>
</dbReference>
<evidence type="ECO:0000256" key="1">
    <source>
        <dbReference type="ARBA" id="ARBA00004370"/>
    </source>
</evidence>
<dbReference type="GO" id="GO:0004176">
    <property type="term" value="F:ATP-dependent peptidase activity"/>
    <property type="evidence" value="ECO:0007669"/>
    <property type="project" value="InterPro"/>
</dbReference>
<dbReference type="HAMAP" id="MF_01458">
    <property type="entry name" value="FtsH"/>
    <property type="match status" value="1"/>
</dbReference>
<keyword evidence="7 16" id="KW-0479">Metal-binding</keyword>
<dbReference type="InterPro" id="IPR003593">
    <property type="entry name" value="AAA+_ATPase"/>
</dbReference>
<dbReference type="CDD" id="cd19501">
    <property type="entry name" value="RecA-like_FtsH"/>
    <property type="match status" value="1"/>
</dbReference>
<organism evidence="19 20">
    <name type="scientific">Anaeromyxobacter dehalogenans (strain 2CP-C)</name>
    <dbReference type="NCBI Taxonomy" id="290397"/>
    <lineage>
        <taxon>Bacteria</taxon>
        <taxon>Pseudomonadati</taxon>
        <taxon>Myxococcota</taxon>
        <taxon>Myxococcia</taxon>
        <taxon>Myxococcales</taxon>
        <taxon>Cystobacterineae</taxon>
        <taxon>Anaeromyxobacteraceae</taxon>
        <taxon>Anaeromyxobacter</taxon>
    </lineage>
</organism>
<dbReference type="FunFam" id="1.10.8.60:FF:000001">
    <property type="entry name" value="ATP-dependent zinc metalloprotease FtsH"/>
    <property type="match status" value="1"/>
</dbReference>
<comment type="subunit">
    <text evidence="16">Homohexamer.</text>
</comment>
<feature type="binding site" evidence="16">
    <location>
        <position position="425"/>
    </location>
    <ligand>
        <name>Zn(2+)</name>
        <dbReference type="ChEBI" id="CHEBI:29105"/>
        <note>catalytic</note>
    </ligand>
</feature>
<evidence type="ECO:0000256" key="4">
    <source>
        <dbReference type="ARBA" id="ARBA00022519"/>
    </source>
</evidence>
<feature type="binding site" evidence="16">
    <location>
        <begin position="201"/>
        <end position="208"/>
    </location>
    <ligand>
        <name>ATP</name>
        <dbReference type="ChEBI" id="CHEBI:30616"/>
    </ligand>
</feature>
<keyword evidence="8 16" id="KW-0547">Nucleotide-binding</keyword>
<evidence type="ECO:0000313" key="20">
    <source>
        <dbReference type="Proteomes" id="UP000001935"/>
    </source>
</evidence>
<keyword evidence="3 16" id="KW-1003">Cell membrane</keyword>
<evidence type="ECO:0000256" key="5">
    <source>
        <dbReference type="ARBA" id="ARBA00022670"/>
    </source>
</evidence>
<comment type="function">
    <text evidence="16">Acts as a processive, ATP-dependent zinc metallopeptidase for both cytoplasmic and membrane proteins. Plays a role in the quality control of integral membrane proteins.</text>
</comment>
<comment type="similarity">
    <text evidence="15 16">In the central section; belongs to the AAA ATPase family.</text>
</comment>
<dbReference type="Pfam" id="PF00004">
    <property type="entry name" value="AAA"/>
    <property type="match status" value="1"/>
</dbReference>
<dbReference type="Pfam" id="PF06480">
    <property type="entry name" value="FtsH_ext"/>
    <property type="match status" value="1"/>
</dbReference>
<dbReference type="OrthoDB" id="9809379at2"/>
<feature type="transmembrane region" description="Helical" evidence="16">
    <location>
        <begin position="102"/>
        <end position="123"/>
    </location>
</feature>
<evidence type="ECO:0000256" key="13">
    <source>
        <dbReference type="ARBA" id="ARBA00023049"/>
    </source>
</evidence>
<keyword evidence="5 16" id="KW-0645">Protease</keyword>
<keyword evidence="4 16" id="KW-0997">Cell inner membrane</keyword>
<dbReference type="InterPro" id="IPR037219">
    <property type="entry name" value="Peptidase_M41-like"/>
</dbReference>
<dbReference type="GO" id="GO:0016887">
    <property type="term" value="F:ATP hydrolysis activity"/>
    <property type="evidence" value="ECO:0007669"/>
    <property type="project" value="UniProtKB-UniRule"/>
</dbReference>
<evidence type="ECO:0000313" key="19">
    <source>
        <dbReference type="EMBL" id="ABC84005.1"/>
    </source>
</evidence>
<comment type="caution">
    <text evidence="16">Lacks conserved residue(s) required for the propagation of feature annotation.</text>
</comment>
<comment type="cofactor">
    <cofactor evidence="16">
        <name>Zn(2+)</name>
        <dbReference type="ChEBI" id="CHEBI:29105"/>
    </cofactor>
    <text evidence="16">Binds 1 zinc ion per subunit.</text>
</comment>
<evidence type="ECO:0000256" key="6">
    <source>
        <dbReference type="ARBA" id="ARBA00022692"/>
    </source>
</evidence>
<evidence type="ECO:0000256" key="10">
    <source>
        <dbReference type="ARBA" id="ARBA00022833"/>
    </source>
</evidence>
<dbReference type="eggNOG" id="COG0465">
    <property type="taxonomic scope" value="Bacteria"/>
</dbReference>
<dbReference type="InterPro" id="IPR000642">
    <property type="entry name" value="Peptidase_M41"/>
</dbReference>
<dbReference type="InterPro" id="IPR041569">
    <property type="entry name" value="AAA_lid_3"/>
</dbReference>
<dbReference type="GO" id="GO:0008270">
    <property type="term" value="F:zinc ion binding"/>
    <property type="evidence" value="ECO:0007669"/>
    <property type="project" value="UniProtKB-UniRule"/>
</dbReference>
<dbReference type="GO" id="GO:0006508">
    <property type="term" value="P:proteolysis"/>
    <property type="evidence" value="ECO:0007669"/>
    <property type="project" value="UniProtKB-KW"/>
</dbReference>
<dbReference type="SMART" id="SM00382">
    <property type="entry name" value="AAA"/>
    <property type="match status" value="1"/>
</dbReference>
<dbReference type="InterPro" id="IPR003959">
    <property type="entry name" value="ATPase_AAA_core"/>
</dbReference>
<dbReference type="InterPro" id="IPR003960">
    <property type="entry name" value="ATPase_AAA_CS"/>
</dbReference>
<evidence type="ECO:0000256" key="9">
    <source>
        <dbReference type="ARBA" id="ARBA00022801"/>
    </source>
</evidence>
<proteinExistence type="inferred from homology"/>
<dbReference type="InterPro" id="IPR005936">
    <property type="entry name" value="FtsH"/>
</dbReference>
<dbReference type="PROSITE" id="PS00674">
    <property type="entry name" value="AAA"/>
    <property type="match status" value="1"/>
</dbReference>
<dbReference type="Gene3D" id="1.10.8.60">
    <property type="match status" value="1"/>
</dbReference>
<comment type="similarity">
    <text evidence="17">Belongs to the AAA ATPase family.</text>
</comment>
<evidence type="ECO:0000256" key="16">
    <source>
        <dbReference type="HAMAP-Rule" id="MF_01458"/>
    </source>
</evidence>
<dbReference type="EMBL" id="CP000251">
    <property type="protein sequence ID" value="ABC84005.1"/>
    <property type="molecule type" value="Genomic_DNA"/>
</dbReference>
<dbReference type="Gene3D" id="3.40.50.300">
    <property type="entry name" value="P-loop containing nucleotide triphosphate hydrolases"/>
    <property type="match status" value="1"/>
</dbReference>
<evidence type="ECO:0000256" key="3">
    <source>
        <dbReference type="ARBA" id="ARBA00022475"/>
    </source>
</evidence>
<dbReference type="GO" id="GO:0005886">
    <property type="term" value="C:plasma membrane"/>
    <property type="evidence" value="ECO:0007669"/>
    <property type="project" value="UniProtKB-SubCell"/>
</dbReference>
<feature type="domain" description="AAA+ ATPase" evidence="18">
    <location>
        <begin position="193"/>
        <end position="334"/>
    </location>
</feature>
<dbReference type="FunFam" id="1.20.58.760:FF:000001">
    <property type="entry name" value="ATP-dependent zinc metalloprotease FtsH"/>
    <property type="match status" value="1"/>
</dbReference>
<dbReference type="NCBIfam" id="TIGR01241">
    <property type="entry name" value="FtsH_fam"/>
    <property type="match status" value="1"/>
</dbReference>
<evidence type="ECO:0000256" key="17">
    <source>
        <dbReference type="RuleBase" id="RU003651"/>
    </source>
</evidence>
<dbReference type="PANTHER" id="PTHR23076:SF113">
    <property type="entry name" value="ATP-DEPENDENT ZINC METALLOPROTEASE FTSH 1, CHLOROPLASTIC-RELATED"/>
    <property type="match status" value="1"/>
</dbReference>
<evidence type="ECO:0000256" key="7">
    <source>
        <dbReference type="ARBA" id="ARBA00022723"/>
    </source>
</evidence>
<sequence>MNKKTAGFNVAYIFLAALGVLMVQDWWARSQAVATLPYSQFQQLVREDKVAKVTVSQDQVAGELKEPLNGKTRFVAIRVDSDMAKELDQHGVTYAGRYDSDFVAMLLSWVVPIALFFGVWLLLSRRMAKQLGAGGPGGGLMSIGKSKAKVYVETDTKTTFADVAGVDEAKDELKEIVTFLKDPKSYGRLGARMPKGVLLVGPPGTGKTLLAKAVAGEASVPFFSISGSEFVEMFVGVGAARVRDLFEQARAKAPAIIFIDELDALGRARASMPGMSGGHDEKEQTLNQLLVELDGFDPSAGIVLLAATNRPEILDPALLRAGRFDRQVLVDRPDRVGRLAILKVHTQRVVLDDGVKLEEVAALTPGFTGADLANLVNEAALVATRRDAEKISMEDFNVAVERIVAGLEKKNRLLNPREREVVAHHEMGHALVAAGLAGTDPVHKISIIPRGIGALGYTIQRPTEDRYLMTREELQSKMAVLLGGRAAEHLVFDHLSTGASDDLSKATEIARSMVTRYGMGETLGPVTYETEPNGYLGELGTRRLYSEATAREIDVAVRDLVEGAFQRAAGILTDNRALLDQGASELLARETLAGNELQALLGRVHGDGPRVAAASAASAAS</sequence>
<feature type="binding site" evidence="16">
    <location>
        <position position="502"/>
    </location>
    <ligand>
        <name>Zn(2+)</name>
        <dbReference type="ChEBI" id="CHEBI:29105"/>
        <note>catalytic</note>
    </ligand>
</feature>
<evidence type="ECO:0000256" key="2">
    <source>
        <dbReference type="ARBA" id="ARBA00010044"/>
    </source>
</evidence>
<keyword evidence="12 16" id="KW-1133">Transmembrane helix</keyword>